<feature type="transmembrane region" description="Helical" evidence="6">
    <location>
        <begin position="128"/>
        <end position="151"/>
    </location>
</feature>
<evidence type="ECO:0000256" key="4">
    <source>
        <dbReference type="ARBA" id="ARBA00022989"/>
    </source>
</evidence>
<sequence>MTSIMQSATAARRGFALPERQAARVEAVLLPLLALLAGLLLFGLFLLAFGKSPIEFYQLVWRGGFGTQFSVSNTLQRAAPLLLTALCVALPAQLGLIVIGGEGAFVLGGLAAAVTGAALSGMPALPAIALMATAGALAGGLWIGCVGLLRVRRGVNETIASLLFAYIAIALFNHMVEGPLRDPASLNKPSTLPLPAEFRIGAMPGLDVHWGFVVGTLACLVSAFVIGRTSFGFAARIAGGNPRAAAVQGLPVGRLIVLFCMAGGAAAGIAGMIDVAAIHGNANAALIAGYGYTGILVAFLARQNPLAIIPMAILIGGIDAAGGLVQRRMQLPDATMLVLQGILFIAMLASETLSGRLVPRRAASTEAGR</sequence>
<name>A0ABY1I8N9_9HYPH</name>
<feature type="transmembrane region" description="Helical" evidence="6">
    <location>
        <begin position="74"/>
        <end position="92"/>
    </location>
</feature>
<keyword evidence="3 6" id="KW-0812">Transmembrane</keyword>
<keyword evidence="7" id="KW-0762">Sugar transport</keyword>
<organism evidence="7 8">
    <name type="scientific">Aureimonas altamirensis DSM 21988</name>
    <dbReference type="NCBI Taxonomy" id="1121026"/>
    <lineage>
        <taxon>Bacteria</taxon>
        <taxon>Pseudomonadati</taxon>
        <taxon>Pseudomonadota</taxon>
        <taxon>Alphaproteobacteria</taxon>
        <taxon>Hyphomicrobiales</taxon>
        <taxon>Aurantimonadaceae</taxon>
        <taxon>Aureimonas</taxon>
    </lineage>
</organism>
<accession>A0ABY1I8N9</accession>
<evidence type="ECO:0000256" key="1">
    <source>
        <dbReference type="ARBA" id="ARBA00004651"/>
    </source>
</evidence>
<dbReference type="CDD" id="cd06580">
    <property type="entry name" value="TM_PBP1_transp_TpRbsC_like"/>
    <property type="match status" value="1"/>
</dbReference>
<evidence type="ECO:0000256" key="2">
    <source>
        <dbReference type="ARBA" id="ARBA00022475"/>
    </source>
</evidence>
<feature type="transmembrane region" description="Helical" evidence="6">
    <location>
        <begin position="158"/>
        <end position="176"/>
    </location>
</feature>
<keyword evidence="5 6" id="KW-0472">Membrane</keyword>
<dbReference type="Pfam" id="PF02653">
    <property type="entry name" value="BPD_transp_2"/>
    <property type="match status" value="1"/>
</dbReference>
<comment type="caution">
    <text evidence="7">The sequence shown here is derived from an EMBL/GenBank/DDBJ whole genome shotgun (WGS) entry which is preliminary data.</text>
</comment>
<evidence type="ECO:0000313" key="7">
    <source>
        <dbReference type="EMBL" id="SHI76919.1"/>
    </source>
</evidence>
<dbReference type="InterPro" id="IPR001851">
    <property type="entry name" value="ABC_transp_permease"/>
</dbReference>
<keyword evidence="4 6" id="KW-1133">Transmembrane helix</keyword>
<protein>
    <submittedName>
        <fullName evidence="7">Simple sugar transport system permease protein</fullName>
    </submittedName>
</protein>
<evidence type="ECO:0000256" key="5">
    <source>
        <dbReference type="ARBA" id="ARBA00023136"/>
    </source>
</evidence>
<feature type="transmembrane region" description="Helical" evidence="6">
    <location>
        <begin position="337"/>
        <end position="359"/>
    </location>
</feature>
<dbReference type="Proteomes" id="UP000184290">
    <property type="component" value="Unassembled WGS sequence"/>
</dbReference>
<feature type="transmembrane region" description="Helical" evidence="6">
    <location>
        <begin position="210"/>
        <end position="234"/>
    </location>
</feature>
<proteinExistence type="predicted"/>
<evidence type="ECO:0000256" key="3">
    <source>
        <dbReference type="ARBA" id="ARBA00022692"/>
    </source>
</evidence>
<gene>
    <name evidence="7" type="ORF">SAMN02745911_1096</name>
</gene>
<dbReference type="PANTHER" id="PTHR47089">
    <property type="entry name" value="ABC TRANSPORTER, PERMEASE PROTEIN"/>
    <property type="match status" value="1"/>
</dbReference>
<feature type="transmembrane region" description="Helical" evidence="6">
    <location>
        <begin position="284"/>
        <end position="301"/>
    </location>
</feature>
<evidence type="ECO:0000313" key="8">
    <source>
        <dbReference type="Proteomes" id="UP000184290"/>
    </source>
</evidence>
<keyword evidence="2" id="KW-1003">Cell membrane</keyword>
<feature type="transmembrane region" description="Helical" evidence="6">
    <location>
        <begin position="306"/>
        <end position="325"/>
    </location>
</feature>
<reference evidence="7 8" key="1">
    <citation type="submission" date="2016-11" db="EMBL/GenBank/DDBJ databases">
        <authorList>
            <person name="Varghese N."/>
            <person name="Submissions S."/>
        </authorList>
    </citation>
    <scope>NUCLEOTIDE SEQUENCE [LARGE SCALE GENOMIC DNA]</scope>
    <source>
        <strain evidence="7 8">DSM 21988</strain>
    </source>
</reference>
<comment type="subcellular location">
    <subcellularLocation>
        <location evidence="1">Cell membrane</location>
        <topology evidence="1">Multi-pass membrane protein</topology>
    </subcellularLocation>
</comment>
<keyword evidence="8" id="KW-1185">Reference proteome</keyword>
<keyword evidence="7" id="KW-0813">Transport</keyword>
<feature type="transmembrane region" description="Helical" evidence="6">
    <location>
        <begin position="104"/>
        <end position="122"/>
    </location>
</feature>
<feature type="transmembrane region" description="Helical" evidence="6">
    <location>
        <begin position="255"/>
        <end position="278"/>
    </location>
</feature>
<evidence type="ECO:0000256" key="6">
    <source>
        <dbReference type="SAM" id="Phobius"/>
    </source>
</evidence>
<dbReference type="EMBL" id="FQZC01000001">
    <property type="protein sequence ID" value="SHI76919.1"/>
    <property type="molecule type" value="Genomic_DNA"/>
</dbReference>
<dbReference type="PANTHER" id="PTHR47089:SF1">
    <property type="entry name" value="GUANOSINE ABC TRANSPORTER PERMEASE PROTEIN NUPP"/>
    <property type="match status" value="1"/>
</dbReference>